<name>A0A420VWH9_9SPHI</name>
<keyword evidence="2" id="KW-1185">Reference proteome</keyword>
<accession>A0A420VWH9</accession>
<proteinExistence type="predicted"/>
<comment type="caution">
    <text evidence="1">The sequence shown here is derived from an EMBL/GenBank/DDBJ whole genome shotgun (WGS) entry which is preliminary data.</text>
</comment>
<reference evidence="1 2" key="1">
    <citation type="submission" date="2018-10" db="EMBL/GenBank/DDBJ databases">
        <title>Sphingobacterium sp. M05W1-28.</title>
        <authorList>
            <person name="Cai H."/>
        </authorList>
    </citation>
    <scope>NUCLEOTIDE SEQUENCE [LARGE SCALE GENOMIC DNA]</scope>
    <source>
        <strain evidence="1 2">M05W1-28</strain>
    </source>
</reference>
<sequence>MIFLIRKIQVESLLFHRTIGLFIHQLINKDAESRQQKKFMGDRAKKRVPKSMRFSIMATSVVHHPIVHFTPAFRSYIPKKNMPVENPYIAYFFFYSKNANIN</sequence>
<dbReference type="EMBL" id="RBWS01000011">
    <property type="protein sequence ID" value="RKO70605.1"/>
    <property type="molecule type" value="Genomic_DNA"/>
</dbReference>
<evidence type="ECO:0000313" key="1">
    <source>
        <dbReference type="EMBL" id="RKO70605.1"/>
    </source>
</evidence>
<dbReference type="AlphaFoldDB" id="A0A420VWH9"/>
<gene>
    <name evidence="1" type="ORF">D7322_15110</name>
</gene>
<organism evidence="1 2">
    <name type="scientific">Sphingobacterium puteale</name>
    <dbReference type="NCBI Taxonomy" id="2420510"/>
    <lineage>
        <taxon>Bacteria</taxon>
        <taxon>Pseudomonadati</taxon>
        <taxon>Bacteroidota</taxon>
        <taxon>Sphingobacteriia</taxon>
        <taxon>Sphingobacteriales</taxon>
        <taxon>Sphingobacteriaceae</taxon>
        <taxon>Sphingobacterium</taxon>
    </lineage>
</organism>
<protein>
    <submittedName>
        <fullName evidence="1">Uncharacterized protein</fullName>
    </submittedName>
</protein>
<dbReference type="Proteomes" id="UP000282423">
    <property type="component" value="Unassembled WGS sequence"/>
</dbReference>
<evidence type="ECO:0000313" key="2">
    <source>
        <dbReference type="Proteomes" id="UP000282423"/>
    </source>
</evidence>